<organism evidence="1 2">
    <name type="scientific">Saprolegnia diclina (strain VS20)</name>
    <dbReference type="NCBI Taxonomy" id="1156394"/>
    <lineage>
        <taxon>Eukaryota</taxon>
        <taxon>Sar</taxon>
        <taxon>Stramenopiles</taxon>
        <taxon>Oomycota</taxon>
        <taxon>Saprolegniomycetes</taxon>
        <taxon>Saprolegniales</taxon>
        <taxon>Saprolegniaceae</taxon>
        <taxon>Saprolegnia</taxon>
    </lineage>
</organism>
<dbReference type="EMBL" id="JH767200">
    <property type="protein sequence ID" value="EQC28006.1"/>
    <property type="molecule type" value="Genomic_DNA"/>
</dbReference>
<evidence type="ECO:0000313" key="2">
    <source>
        <dbReference type="Proteomes" id="UP000030762"/>
    </source>
</evidence>
<dbReference type="GeneID" id="19955005"/>
<protein>
    <submittedName>
        <fullName evidence="1">Uncharacterized protein</fullName>
    </submittedName>
</protein>
<dbReference type="VEuPathDB" id="FungiDB:SDRG_14278"/>
<gene>
    <name evidence="1" type="ORF">SDRG_14278</name>
</gene>
<evidence type="ECO:0000313" key="1">
    <source>
        <dbReference type="EMBL" id="EQC28006.1"/>
    </source>
</evidence>
<dbReference type="OrthoDB" id="75140at2759"/>
<dbReference type="Proteomes" id="UP000030762">
    <property type="component" value="Unassembled WGS sequence"/>
</dbReference>
<dbReference type="AlphaFoldDB" id="T0Q0H6"/>
<dbReference type="OMA" id="AINWRAS"/>
<accession>T0Q0H6</accession>
<reference evidence="1 2" key="1">
    <citation type="submission" date="2012-04" db="EMBL/GenBank/DDBJ databases">
        <title>The Genome Sequence of Saprolegnia declina VS20.</title>
        <authorList>
            <consortium name="The Broad Institute Genome Sequencing Platform"/>
            <person name="Russ C."/>
            <person name="Nusbaum C."/>
            <person name="Tyler B."/>
            <person name="van West P."/>
            <person name="Dieguez-Uribeondo J."/>
            <person name="de Bruijn I."/>
            <person name="Tripathy S."/>
            <person name="Jiang R."/>
            <person name="Young S.K."/>
            <person name="Zeng Q."/>
            <person name="Gargeya S."/>
            <person name="Fitzgerald M."/>
            <person name="Haas B."/>
            <person name="Abouelleil A."/>
            <person name="Alvarado L."/>
            <person name="Arachchi H.M."/>
            <person name="Berlin A."/>
            <person name="Chapman S.B."/>
            <person name="Goldberg J."/>
            <person name="Griggs A."/>
            <person name="Gujja S."/>
            <person name="Hansen M."/>
            <person name="Howarth C."/>
            <person name="Imamovic A."/>
            <person name="Larimer J."/>
            <person name="McCowen C."/>
            <person name="Montmayeur A."/>
            <person name="Murphy C."/>
            <person name="Neiman D."/>
            <person name="Pearson M."/>
            <person name="Priest M."/>
            <person name="Roberts A."/>
            <person name="Saif S."/>
            <person name="Shea T."/>
            <person name="Sisk P."/>
            <person name="Sykes S."/>
            <person name="Wortman J."/>
            <person name="Nusbaum C."/>
            <person name="Birren B."/>
        </authorList>
    </citation>
    <scope>NUCLEOTIDE SEQUENCE [LARGE SCALE GENOMIC DNA]</scope>
    <source>
        <strain evidence="1 2">VS20</strain>
    </source>
</reference>
<name>T0Q0H6_SAPDV</name>
<sequence>MIITGFDQPQITEDFSHVMLDDAAMNVARAFTADVKAQIPVVNQRNATRVQPFQSFNPSTMEMAVGI</sequence>
<proteinExistence type="predicted"/>
<dbReference type="RefSeq" id="XP_008618619.1">
    <property type="nucleotide sequence ID" value="XM_008620397.1"/>
</dbReference>
<keyword evidence="2" id="KW-1185">Reference proteome</keyword>
<dbReference type="InParanoid" id="T0Q0H6"/>